<organism evidence="3 4">
    <name type="scientific">Roseomonas elaeocarpi</name>
    <dbReference type="NCBI Taxonomy" id="907779"/>
    <lineage>
        <taxon>Bacteria</taxon>
        <taxon>Pseudomonadati</taxon>
        <taxon>Pseudomonadota</taxon>
        <taxon>Alphaproteobacteria</taxon>
        <taxon>Acetobacterales</taxon>
        <taxon>Roseomonadaceae</taxon>
        <taxon>Roseomonas</taxon>
    </lineage>
</organism>
<evidence type="ECO:0000259" key="2">
    <source>
        <dbReference type="Pfam" id="PF03886"/>
    </source>
</evidence>
<proteinExistence type="predicted"/>
<name>A0ABV6JQ42_9PROT</name>
<dbReference type="Proteomes" id="UP001589865">
    <property type="component" value="Unassembled WGS sequence"/>
</dbReference>
<dbReference type="SUPFAM" id="SSF159594">
    <property type="entry name" value="XCC0632-like"/>
    <property type="match status" value="1"/>
</dbReference>
<dbReference type="RefSeq" id="WP_377043562.1">
    <property type="nucleotide sequence ID" value="NZ_JBHLUN010000005.1"/>
</dbReference>
<feature type="domain" description="ABC-type transport auxiliary lipoprotein component" evidence="2">
    <location>
        <begin position="29"/>
        <end position="187"/>
    </location>
</feature>
<feature type="chain" id="PRO_5046870008" evidence="1">
    <location>
        <begin position="25"/>
        <end position="197"/>
    </location>
</feature>
<evidence type="ECO:0000313" key="4">
    <source>
        <dbReference type="Proteomes" id="UP001589865"/>
    </source>
</evidence>
<feature type="signal peptide" evidence="1">
    <location>
        <begin position="1"/>
        <end position="24"/>
    </location>
</feature>
<dbReference type="EMBL" id="JBHLUN010000005">
    <property type="protein sequence ID" value="MFC0407835.1"/>
    <property type="molecule type" value="Genomic_DNA"/>
</dbReference>
<evidence type="ECO:0000313" key="3">
    <source>
        <dbReference type="EMBL" id="MFC0407835.1"/>
    </source>
</evidence>
<gene>
    <name evidence="3" type="ORF">ACFFGY_06210</name>
</gene>
<dbReference type="Gene3D" id="3.40.50.10610">
    <property type="entry name" value="ABC-type transport auxiliary lipoprotein component"/>
    <property type="match status" value="1"/>
</dbReference>
<reference evidence="3 4" key="1">
    <citation type="submission" date="2024-09" db="EMBL/GenBank/DDBJ databases">
        <authorList>
            <person name="Sun Q."/>
            <person name="Mori K."/>
        </authorList>
    </citation>
    <scope>NUCLEOTIDE SEQUENCE [LARGE SCALE GENOMIC DNA]</scope>
    <source>
        <strain evidence="3 4">TBRC 5777</strain>
    </source>
</reference>
<keyword evidence="4" id="KW-1185">Reference proteome</keyword>
<dbReference type="Pfam" id="PF03886">
    <property type="entry name" value="ABC_trans_aux"/>
    <property type="match status" value="1"/>
</dbReference>
<keyword evidence="1" id="KW-0732">Signal</keyword>
<dbReference type="PROSITE" id="PS51257">
    <property type="entry name" value="PROKAR_LIPOPROTEIN"/>
    <property type="match status" value="1"/>
</dbReference>
<sequence length="197" mass="20085">MSPRIGRRPAILAGLGLLSACASAPSRYYQLRAMPGAAPSGAGPASLQLRRVGIPGSLDRAAIVRGGDGARLLVAEDDLWAEPFGDLVTRVLAEDLRLRLPGTAVIAEGSAVDLAGALILEVELGHFEATGGGSVLLQGQAGLRRRNEAATLAVQPLRSEVPLPSPDVPAVVSAMSTALAQAADALAAMVGRFPGRA</sequence>
<protein>
    <submittedName>
        <fullName evidence="3">Membrane integrity-associated transporter subunit PqiC</fullName>
    </submittedName>
</protein>
<evidence type="ECO:0000256" key="1">
    <source>
        <dbReference type="SAM" id="SignalP"/>
    </source>
</evidence>
<comment type="caution">
    <text evidence="3">The sequence shown here is derived from an EMBL/GenBank/DDBJ whole genome shotgun (WGS) entry which is preliminary data.</text>
</comment>
<dbReference type="InterPro" id="IPR005586">
    <property type="entry name" value="ABC_trans_aux"/>
</dbReference>
<accession>A0ABV6JQ42</accession>